<dbReference type="PANTHER" id="PTHR10773:SF19">
    <property type="match status" value="1"/>
</dbReference>
<reference evidence="2" key="1">
    <citation type="submission" date="2015-11" db="EMBL/GenBank/DDBJ databases">
        <title>De novo transcriptome assembly of four potential Pierce s Disease insect vectors from Arizona vineyards.</title>
        <authorList>
            <person name="Tassone E.E."/>
        </authorList>
    </citation>
    <scope>NUCLEOTIDE SEQUENCE</scope>
</reference>
<feature type="compositionally biased region" description="Polar residues" evidence="1">
    <location>
        <begin position="1"/>
        <end position="20"/>
    </location>
</feature>
<gene>
    <name evidence="2" type="ORF">g.55678</name>
</gene>
<evidence type="ECO:0000313" key="2">
    <source>
        <dbReference type="EMBL" id="JAS74973.1"/>
    </source>
</evidence>
<dbReference type="EMBL" id="GECU01032733">
    <property type="protein sequence ID" value="JAS74973.1"/>
    <property type="molecule type" value="Transcribed_RNA"/>
</dbReference>
<accession>A0A1B6HJW8</accession>
<organism evidence="2">
    <name type="scientific">Homalodisca liturata</name>
    <dbReference type="NCBI Taxonomy" id="320908"/>
    <lineage>
        <taxon>Eukaryota</taxon>
        <taxon>Metazoa</taxon>
        <taxon>Ecdysozoa</taxon>
        <taxon>Arthropoda</taxon>
        <taxon>Hexapoda</taxon>
        <taxon>Insecta</taxon>
        <taxon>Pterygota</taxon>
        <taxon>Neoptera</taxon>
        <taxon>Paraneoptera</taxon>
        <taxon>Hemiptera</taxon>
        <taxon>Auchenorrhyncha</taxon>
        <taxon>Membracoidea</taxon>
        <taxon>Cicadellidae</taxon>
        <taxon>Cicadellinae</taxon>
        <taxon>Proconiini</taxon>
        <taxon>Homalodisca</taxon>
    </lineage>
</organism>
<sequence>SGAATAAQQQRDSQVSNNHQSDNEIVANAVEFVDVNTVTVKERPTHFGRRGRTKRSIKYNKREMNKLLRRSGEAYMGLTRTKDGRKVNIEKRKRRMGQTCNSNLCAQSRLRYCNLITEEQRKELFRDFWENLSWDEKKEYIVSMVEKVEVNRRRSRSGNKSRRNITLKYHFVLDGEKIQVCQTMFCRTLDITKNFVKYWLRHSSVKHGPLDVEWEDGFESEFYDEIEIHDDFETMGLNEVDNVGAENKYKFDKRSHVDSDEKDVQNLILEW</sequence>
<name>A0A1B6HJW8_9HEMI</name>
<proteinExistence type="predicted"/>
<protein>
    <submittedName>
        <fullName evidence="2">Uncharacterized protein</fullName>
    </submittedName>
</protein>
<feature type="non-terminal residue" evidence="2">
    <location>
        <position position="1"/>
    </location>
</feature>
<dbReference type="PANTHER" id="PTHR10773">
    <property type="entry name" value="DNA-DIRECTED RNA POLYMERASES I, II, AND III SUBUNIT RPABC2"/>
    <property type="match status" value="1"/>
</dbReference>
<feature type="non-terminal residue" evidence="2">
    <location>
        <position position="271"/>
    </location>
</feature>
<dbReference type="AlphaFoldDB" id="A0A1B6HJW8"/>
<feature type="region of interest" description="Disordered" evidence="1">
    <location>
        <begin position="1"/>
        <end position="23"/>
    </location>
</feature>
<evidence type="ECO:0000256" key="1">
    <source>
        <dbReference type="SAM" id="MobiDB-lite"/>
    </source>
</evidence>